<dbReference type="EMBL" id="JADBEM010000001">
    <property type="protein sequence ID" value="MBE1606605.1"/>
    <property type="molecule type" value="Genomic_DNA"/>
</dbReference>
<evidence type="ECO:0000313" key="3">
    <source>
        <dbReference type="Proteomes" id="UP000638648"/>
    </source>
</evidence>
<dbReference type="RefSeq" id="WP_192750704.1">
    <property type="nucleotide sequence ID" value="NZ_BAABJL010000242.1"/>
</dbReference>
<keyword evidence="2" id="KW-0418">Kinase</keyword>
<keyword evidence="2" id="KW-0808">Transferase</keyword>
<dbReference type="InterPro" id="IPR003593">
    <property type="entry name" value="AAA+_ATPase"/>
</dbReference>
<dbReference type="Pfam" id="PF00485">
    <property type="entry name" value="PRK"/>
    <property type="match status" value="1"/>
</dbReference>
<proteinExistence type="predicted"/>
<accession>A0A927MTF7</accession>
<protein>
    <submittedName>
        <fullName evidence="2">Pantothenate kinase</fullName>
    </submittedName>
</protein>
<dbReference type="Proteomes" id="UP000638648">
    <property type="component" value="Unassembled WGS sequence"/>
</dbReference>
<gene>
    <name evidence="2" type="ORF">HEB94_003453</name>
</gene>
<dbReference type="GO" id="GO:0016301">
    <property type="term" value="F:kinase activity"/>
    <property type="evidence" value="ECO:0007669"/>
    <property type="project" value="UniProtKB-KW"/>
</dbReference>
<dbReference type="InterPro" id="IPR027417">
    <property type="entry name" value="P-loop_NTPase"/>
</dbReference>
<evidence type="ECO:0000313" key="2">
    <source>
        <dbReference type="EMBL" id="MBE1606605.1"/>
    </source>
</evidence>
<feature type="domain" description="AAA+ ATPase" evidence="1">
    <location>
        <begin position="24"/>
        <end position="160"/>
    </location>
</feature>
<reference evidence="2" key="1">
    <citation type="submission" date="2020-10" db="EMBL/GenBank/DDBJ databases">
        <title>Sequencing the genomes of 1000 actinobacteria strains.</title>
        <authorList>
            <person name="Klenk H.-P."/>
        </authorList>
    </citation>
    <scope>NUCLEOTIDE SEQUENCE</scope>
    <source>
        <strain evidence="2">DSM 45354</strain>
    </source>
</reference>
<name>A0A927MTF7_9ACTN</name>
<dbReference type="PANTHER" id="PTHR10285">
    <property type="entry name" value="URIDINE KINASE"/>
    <property type="match status" value="1"/>
</dbReference>
<sequence>MPIVIEASQAELVERARALIRPGSRHLLGIVGAPGAGKSTLARALVDKLTPDAVLVPMDGFHLANAVLEDLGRRDRKGAFDTFDAAGYVALLKRLRGGKDDVVYAPEFHREIEEPVACALPVPRDVPLVVTEGNYLLLDSGAWAPARSLLDEVWYLGPDENVRQARLIARHEAYGKSPADARAWALGTDQRNAELIAGTAHRADLVVRPRD</sequence>
<comment type="caution">
    <text evidence="2">The sequence shown here is derived from an EMBL/GenBank/DDBJ whole genome shotgun (WGS) entry which is preliminary data.</text>
</comment>
<dbReference type="InterPro" id="IPR006083">
    <property type="entry name" value="PRK/URK"/>
</dbReference>
<evidence type="ECO:0000259" key="1">
    <source>
        <dbReference type="SMART" id="SM00382"/>
    </source>
</evidence>
<keyword evidence="3" id="KW-1185">Reference proteome</keyword>
<dbReference type="Gene3D" id="3.40.50.300">
    <property type="entry name" value="P-loop containing nucleotide triphosphate hydrolases"/>
    <property type="match status" value="2"/>
</dbReference>
<dbReference type="SUPFAM" id="SSF52540">
    <property type="entry name" value="P-loop containing nucleoside triphosphate hydrolases"/>
    <property type="match status" value="1"/>
</dbReference>
<organism evidence="2 3">
    <name type="scientific">Actinopolymorpha pittospori</name>
    <dbReference type="NCBI Taxonomy" id="648752"/>
    <lineage>
        <taxon>Bacteria</taxon>
        <taxon>Bacillati</taxon>
        <taxon>Actinomycetota</taxon>
        <taxon>Actinomycetes</taxon>
        <taxon>Propionibacteriales</taxon>
        <taxon>Actinopolymorphaceae</taxon>
        <taxon>Actinopolymorpha</taxon>
    </lineage>
</organism>
<dbReference type="NCBIfam" id="NF006743">
    <property type="entry name" value="PRK09270.1-2"/>
    <property type="match status" value="1"/>
</dbReference>
<dbReference type="GO" id="GO:0005524">
    <property type="term" value="F:ATP binding"/>
    <property type="evidence" value="ECO:0007669"/>
    <property type="project" value="InterPro"/>
</dbReference>
<dbReference type="SMART" id="SM00382">
    <property type="entry name" value="AAA"/>
    <property type="match status" value="1"/>
</dbReference>
<dbReference type="AlphaFoldDB" id="A0A927MTF7"/>